<evidence type="ECO:0000313" key="2">
    <source>
        <dbReference type="Proteomes" id="UP000028999"/>
    </source>
</evidence>
<name>A0A078G6H9_BRANA</name>
<gene>
    <name evidence="1" type="primary">BnaC07g12390D</name>
    <name evidence="1" type="ORF">GSBRNA2T00012729001</name>
</gene>
<accession>A0A078G6H9</accession>
<dbReference type="PaxDb" id="3708-A0A078G6H9"/>
<dbReference type="Gramene" id="CDY20572">
    <property type="protein sequence ID" value="CDY20572"/>
    <property type="gene ID" value="GSBRNA2T00012729001"/>
</dbReference>
<evidence type="ECO:0000313" key="1">
    <source>
        <dbReference type="EMBL" id="CDY20572.1"/>
    </source>
</evidence>
<organism evidence="1 2">
    <name type="scientific">Brassica napus</name>
    <name type="common">Rape</name>
    <dbReference type="NCBI Taxonomy" id="3708"/>
    <lineage>
        <taxon>Eukaryota</taxon>
        <taxon>Viridiplantae</taxon>
        <taxon>Streptophyta</taxon>
        <taxon>Embryophyta</taxon>
        <taxon>Tracheophyta</taxon>
        <taxon>Spermatophyta</taxon>
        <taxon>Magnoliopsida</taxon>
        <taxon>eudicotyledons</taxon>
        <taxon>Gunneridae</taxon>
        <taxon>Pentapetalae</taxon>
        <taxon>rosids</taxon>
        <taxon>malvids</taxon>
        <taxon>Brassicales</taxon>
        <taxon>Brassicaceae</taxon>
        <taxon>Brassiceae</taxon>
        <taxon>Brassica</taxon>
    </lineage>
</organism>
<keyword evidence="2" id="KW-1185">Reference proteome</keyword>
<protein>
    <submittedName>
        <fullName evidence="1">BnaC07g12390D protein</fullName>
    </submittedName>
</protein>
<reference evidence="1 2" key="1">
    <citation type="journal article" date="2014" name="Science">
        <title>Plant genetics. Early allopolyploid evolution in the post-Neolithic Brassica napus oilseed genome.</title>
        <authorList>
            <person name="Chalhoub B."/>
            <person name="Denoeud F."/>
            <person name="Liu S."/>
            <person name="Parkin I.A."/>
            <person name="Tang H."/>
            <person name="Wang X."/>
            <person name="Chiquet J."/>
            <person name="Belcram H."/>
            <person name="Tong C."/>
            <person name="Samans B."/>
            <person name="Correa M."/>
            <person name="Da Silva C."/>
            <person name="Just J."/>
            <person name="Falentin C."/>
            <person name="Koh C.S."/>
            <person name="Le Clainche I."/>
            <person name="Bernard M."/>
            <person name="Bento P."/>
            <person name="Noel B."/>
            <person name="Labadie K."/>
            <person name="Alberti A."/>
            <person name="Charles M."/>
            <person name="Arnaud D."/>
            <person name="Guo H."/>
            <person name="Daviaud C."/>
            <person name="Alamery S."/>
            <person name="Jabbari K."/>
            <person name="Zhao M."/>
            <person name="Edger P.P."/>
            <person name="Chelaifa H."/>
            <person name="Tack D."/>
            <person name="Lassalle G."/>
            <person name="Mestiri I."/>
            <person name="Schnel N."/>
            <person name="Le Paslier M.C."/>
            <person name="Fan G."/>
            <person name="Renault V."/>
            <person name="Bayer P.E."/>
            <person name="Golicz A.A."/>
            <person name="Manoli S."/>
            <person name="Lee T.H."/>
            <person name="Thi V.H."/>
            <person name="Chalabi S."/>
            <person name="Hu Q."/>
            <person name="Fan C."/>
            <person name="Tollenaere R."/>
            <person name="Lu Y."/>
            <person name="Battail C."/>
            <person name="Shen J."/>
            <person name="Sidebottom C.H."/>
            <person name="Wang X."/>
            <person name="Canaguier A."/>
            <person name="Chauveau A."/>
            <person name="Berard A."/>
            <person name="Deniot G."/>
            <person name="Guan M."/>
            <person name="Liu Z."/>
            <person name="Sun F."/>
            <person name="Lim Y.P."/>
            <person name="Lyons E."/>
            <person name="Town C.D."/>
            <person name="Bancroft I."/>
            <person name="Wang X."/>
            <person name="Meng J."/>
            <person name="Ma J."/>
            <person name="Pires J.C."/>
            <person name="King G.J."/>
            <person name="Brunel D."/>
            <person name="Delourme R."/>
            <person name="Renard M."/>
            <person name="Aury J.M."/>
            <person name="Adams K.L."/>
            <person name="Batley J."/>
            <person name="Snowdon R.J."/>
            <person name="Tost J."/>
            <person name="Edwards D."/>
            <person name="Zhou Y."/>
            <person name="Hua W."/>
            <person name="Sharpe A.G."/>
            <person name="Paterson A.H."/>
            <person name="Guan C."/>
            <person name="Wincker P."/>
        </authorList>
    </citation>
    <scope>NUCLEOTIDE SEQUENCE [LARGE SCALE GENOMIC DNA]</scope>
    <source>
        <strain evidence="2">cv. Darmor-bzh</strain>
    </source>
</reference>
<sequence length="22" mass="2650">MKRDGSWFQLYGEGIRTRVRPP</sequence>
<dbReference type="EMBL" id="LK032109">
    <property type="protein sequence ID" value="CDY20572.1"/>
    <property type="molecule type" value="Genomic_DNA"/>
</dbReference>
<proteinExistence type="predicted"/>
<dbReference type="Proteomes" id="UP000028999">
    <property type="component" value="Unassembled WGS sequence"/>
</dbReference>
<dbReference type="AlphaFoldDB" id="A0A078G6H9"/>